<dbReference type="AlphaFoldDB" id="A0A857KZ36"/>
<proteinExistence type="predicted"/>
<accession>A0A857KZ36</accession>
<name>A0A857KZ36_9ACTN</name>
<protein>
    <submittedName>
        <fullName evidence="2">TIM barrel protein</fullName>
    </submittedName>
</protein>
<reference evidence="2" key="1">
    <citation type="journal article" date="2021" name="Nat. Microbiol.">
        <title>Cocultivation of an ultrasmall environmental parasitic bacterium with lytic ability against bacteria associated with wastewater foams.</title>
        <authorList>
            <person name="Batinovic S."/>
            <person name="Rose J.J.A."/>
            <person name="Ratcliffe J."/>
            <person name="Seviour R.J."/>
            <person name="Petrovski S."/>
        </authorList>
    </citation>
    <scope>NUCLEOTIDE SEQUENCE</scope>
    <source>
        <strain evidence="2">CON44</strain>
    </source>
</reference>
<dbReference type="InterPro" id="IPR050312">
    <property type="entry name" value="IolE/XylAMocC-like"/>
</dbReference>
<sequence>MIWRFRSVSNTHPLSLAAATILDADHVTAVDVARAAGFDALGLRWDVAADREVSPERLRRSIDDAGLRLLDLEVVRLDPNTPFDEHRRLIEIAAQLRPAWLVTVSHHPDPCRTRDELLLLAESIAPFGCSISLEFMAFTAIATLAEALSIAAAARADGGHNIGVLVDALHLDRSGGAPADLRGTSDGDLSYLQLCDVLTKPSRARHDPEQLAFEARNLRRFPGEGTLPLADLVAQVPAVMPLSVEVQSRQWAGRSPLARAHHAMTTIRRFVE</sequence>
<evidence type="ECO:0000259" key="1">
    <source>
        <dbReference type="Pfam" id="PF01261"/>
    </source>
</evidence>
<dbReference type="SUPFAM" id="SSF51658">
    <property type="entry name" value="Xylose isomerase-like"/>
    <property type="match status" value="1"/>
</dbReference>
<organism evidence="2">
    <name type="scientific">Gordonia amarae</name>
    <dbReference type="NCBI Taxonomy" id="36821"/>
    <lineage>
        <taxon>Bacteria</taxon>
        <taxon>Bacillati</taxon>
        <taxon>Actinomycetota</taxon>
        <taxon>Actinomycetes</taxon>
        <taxon>Mycobacteriales</taxon>
        <taxon>Gordoniaceae</taxon>
        <taxon>Gordonia</taxon>
    </lineage>
</organism>
<dbReference type="Pfam" id="PF01261">
    <property type="entry name" value="AP_endonuc_2"/>
    <property type="match status" value="1"/>
</dbReference>
<dbReference type="InterPro" id="IPR013022">
    <property type="entry name" value="Xyl_isomerase-like_TIM-brl"/>
</dbReference>
<dbReference type="InterPro" id="IPR036237">
    <property type="entry name" value="Xyl_isomerase-like_sf"/>
</dbReference>
<dbReference type="PANTHER" id="PTHR12110:SF48">
    <property type="entry name" value="BLL3656 PROTEIN"/>
    <property type="match status" value="1"/>
</dbReference>
<gene>
    <name evidence="2" type="ORF">GII30_13265</name>
</gene>
<dbReference type="EMBL" id="CP045810">
    <property type="protein sequence ID" value="QHN39996.1"/>
    <property type="molecule type" value="Genomic_DNA"/>
</dbReference>
<feature type="domain" description="Xylose isomerase-like TIM barrel" evidence="1">
    <location>
        <begin position="30"/>
        <end position="253"/>
    </location>
</feature>
<evidence type="ECO:0000313" key="2">
    <source>
        <dbReference type="EMBL" id="QHN39996.1"/>
    </source>
</evidence>
<dbReference type="Gene3D" id="3.20.20.150">
    <property type="entry name" value="Divalent-metal-dependent TIM barrel enzymes"/>
    <property type="match status" value="1"/>
</dbReference>
<dbReference type="PANTHER" id="PTHR12110">
    <property type="entry name" value="HYDROXYPYRUVATE ISOMERASE"/>
    <property type="match status" value="1"/>
</dbReference>